<keyword evidence="6 8" id="KW-0440">LIM domain</keyword>
<dbReference type="PANTHER" id="PTHR23167:SF46">
    <property type="entry name" value="EPS15 HOMOLOGY DOMAIN CONTAINING PROTEIN-BINDING PROTEIN 1, ISOFORM F"/>
    <property type="match status" value="1"/>
</dbReference>
<feature type="compositionally biased region" description="Low complexity" evidence="9">
    <location>
        <begin position="1895"/>
        <end position="1906"/>
    </location>
</feature>
<dbReference type="FunFam" id="1.10.418.10:FF:000023">
    <property type="entry name" value="EH domain-binding protein 1 isoform X1"/>
    <property type="match status" value="1"/>
</dbReference>
<dbReference type="PANTHER" id="PTHR23167">
    <property type="entry name" value="CALPONIN HOMOLOGY DOMAIN-CONTAINING PROTEIN DDB_G0272472-RELATED"/>
    <property type="match status" value="1"/>
</dbReference>
<feature type="compositionally biased region" description="Basic and acidic residues" evidence="9">
    <location>
        <begin position="2013"/>
        <end position="2045"/>
    </location>
</feature>
<dbReference type="GO" id="GO:0005768">
    <property type="term" value="C:endosome"/>
    <property type="evidence" value="ECO:0007669"/>
    <property type="project" value="UniProtKB-SubCell"/>
</dbReference>
<feature type="region of interest" description="Disordered" evidence="9">
    <location>
        <begin position="295"/>
        <end position="327"/>
    </location>
</feature>
<dbReference type="SMART" id="SM00033">
    <property type="entry name" value="CH"/>
    <property type="match status" value="1"/>
</dbReference>
<feature type="compositionally biased region" description="Low complexity" evidence="9">
    <location>
        <begin position="2445"/>
        <end position="2455"/>
    </location>
</feature>
<keyword evidence="5 8" id="KW-0862">Zinc</keyword>
<dbReference type="GO" id="GO:0046872">
    <property type="term" value="F:metal ion binding"/>
    <property type="evidence" value="ECO:0007669"/>
    <property type="project" value="UniProtKB-KW"/>
</dbReference>
<feature type="compositionally biased region" description="Polar residues" evidence="9">
    <location>
        <begin position="1698"/>
        <end position="1712"/>
    </location>
</feature>
<feature type="region of interest" description="Disordered" evidence="9">
    <location>
        <begin position="1172"/>
        <end position="1192"/>
    </location>
</feature>
<evidence type="ECO:0000259" key="12">
    <source>
        <dbReference type="PROSITE" id="PS51848"/>
    </source>
</evidence>
<evidence type="ECO:0000256" key="5">
    <source>
        <dbReference type="ARBA" id="ARBA00022833"/>
    </source>
</evidence>
<feature type="region of interest" description="Disordered" evidence="9">
    <location>
        <begin position="2247"/>
        <end position="2536"/>
    </location>
</feature>
<feature type="compositionally biased region" description="Acidic residues" evidence="9">
    <location>
        <begin position="2186"/>
        <end position="2200"/>
    </location>
</feature>
<feature type="region of interest" description="Disordered" evidence="9">
    <location>
        <begin position="921"/>
        <end position="944"/>
    </location>
</feature>
<dbReference type="InterPro" id="IPR022735">
    <property type="entry name" value="bMERB_dom"/>
</dbReference>
<name>A0A8B7NLL3_HYAAZ</name>
<dbReference type="CTD" id="39475"/>
<feature type="compositionally biased region" description="Basic and acidic residues" evidence="9">
    <location>
        <begin position="2167"/>
        <end position="2184"/>
    </location>
</feature>
<evidence type="ECO:0000256" key="7">
    <source>
        <dbReference type="ARBA" id="ARBA00023054"/>
    </source>
</evidence>
<feature type="domain" description="LIM zinc-binding" evidence="11">
    <location>
        <begin position="1781"/>
        <end position="1842"/>
    </location>
</feature>
<evidence type="ECO:0000259" key="10">
    <source>
        <dbReference type="PROSITE" id="PS50021"/>
    </source>
</evidence>
<dbReference type="Pfam" id="PF12130">
    <property type="entry name" value="bMERB_dom"/>
    <property type="match status" value="1"/>
</dbReference>
<feature type="domain" description="Calponin-homology (CH)" evidence="10">
    <location>
        <begin position="1412"/>
        <end position="1518"/>
    </location>
</feature>
<dbReference type="OrthoDB" id="10017054at2759"/>
<dbReference type="Proteomes" id="UP000694843">
    <property type="component" value="Unplaced"/>
</dbReference>
<feature type="compositionally biased region" description="Polar residues" evidence="9">
    <location>
        <begin position="2430"/>
        <end position="2439"/>
    </location>
</feature>
<feature type="compositionally biased region" description="Basic residues" evidence="9">
    <location>
        <begin position="2778"/>
        <end position="2795"/>
    </location>
</feature>
<evidence type="ECO:0000256" key="9">
    <source>
        <dbReference type="SAM" id="MobiDB-lite"/>
    </source>
</evidence>
<organism evidence="13 14">
    <name type="scientific">Hyalella azteca</name>
    <name type="common">Amphipod</name>
    <dbReference type="NCBI Taxonomy" id="294128"/>
    <lineage>
        <taxon>Eukaryota</taxon>
        <taxon>Metazoa</taxon>
        <taxon>Ecdysozoa</taxon>
        <taxon>Arthropoda</taxon>
        <taxon>Crustacea</taxon>
        <taxon>Multicrustacea</taxon>
        <taxon>Malacostraca</taxon>
        <taxon>Eumalacostraca</taxon>
        <taxon>Peracarida</taxon>
        <taxon>Amphipoda</taxon>
        <taxon>Senticaudata</taxon>
        <taxon>Talitrida</taxon>
        <taxon>Talitroidea</taxon>
        <taxon>Hyalellidae</taxon>
        <taxon>Hyalella</taxon>
    </lineage>
</organism>
<feature type="compositionally biased region" description="Basic and acidic residues" evidence="9">
    <location>
        <begin position="1855"/>
        <end position="1866"/>
    </location>
</feature>
<feature type="compositionally biased region" description="Low complexity" evidence="9">
    <location>
        <begin position="1653"/>
        <end position="1697"/>
    </location>
</feature>
<dbReference type="Pfam" id="PF00307">
    <property type="entry name" value="CH"/>
    <property type="match status" value="1"/>
</dbReference>
<evidence type="ECO:0000313" key="13">
    <source>
        <dbReference type="Proteomes" id="UP000694843"/>
    </source>
</evidence>
<feature type="compositionally biased region" description="Low complexity" evidence="9">
    <location>
        <begin position="1324"/>
        <end position="1335"/>
    </location>
</feature>
<feature type="region of interest" description="Disordered" evidence="9">
    <location>
        <begin position="1251"/>
        <end position="1289"/>
    </location>
</feature>
<dbReference type="PROSITE" id="PS50023">
    <property type="entry name" value="LIM_DOMAIN_2"/>
    <property type="match status" value="1"/>
</dbReference>
<dbReference type="InterPro" id="IPR050540">
    <property type="entry name" value="F-actin_Monoox_Mical"/>
</dbReference>
<feature type="region of interest" description="Disordered" evidence="9">
    <location>
        <begin position="1546"/>
        <end position="1567"/>
    </location>
</feature>
<dbReference type="GeneID" id="108671167"/>
<keyword evidence="7" id="KW-0175">Coiled coil</keyword>
<feature type="compositionally biased region" description="Basic and acidic residues" evidence="9">
    <location>
        <begin position="2100"/>
        <end position="2122"/>
    </location>
</feature>
<evidence type="ECO:0000256" key="4">
    <source>
        <dbReference type="ARBA" id="ARBA00022753"/>
    </source>
</evidence>
<evidence type="ECO:0000313" key="14">
    <source>
        <dbReference type="RefSeq" id="XP_018014141.2"/>
    </source>
</evidence>
<keyword evidence="3 8" id="KW-0479">Metal-binding</keyword>
<keyword evidence="2" id="KW-0597">Phosphoprotein</keyword>
<dbReference type="Gene3D" id="2.10.110.10">
    <property type="entry name" value="Cysteine Rich Protein"/>
    <property type="match status" value="1"/>
</dbReference>
<feature type="region of interest" description="Disordered" evidence="9">
    <location>
        <begin position="1847"/>
        <end position="1911"/>
    </location>
</feature>
<feature type="compositionally biased region" description="Polar residues" evidence="9">
    <location>
        <begin position="2343"/>
        <end position="2356"/>
    </location>
</feature>
<feature type="compositionally biased region" description="Low complexity" evidence="9">
    <location>
        <begin position="1611"/>
        <end position="1646"/>
    </location>
</feature>
<feature type="compositionally biased region" description="Basic and acidic residues" evidence="9">
    <location>
        <begin position="2132"/>
        <end position="2155"/>
    </location>
</feature>
<evidence type="ECO:0000256" key="1">
    <source>
        <dbReference type="ARBA" id="ARBA00004177"/>
    </source>
</evidence>
<reference evidence="14" key="1">
    <citation type="submission" date="2025-08" db="UniProtKB">
        <authorList>
            <consortium name="RefSeq"/>
        </authorList>
    </citation>
    <scope>IDENTIFICATION</scope>
    <source>
        <tissue evidence="14">Whole organism</tissue>
    </source>
</reference>
<sequence length="2830" mass="308437">MAVAVPDHSAQEAIDTAPECEPSGGIGPALVASSNLAVVIAALTSPSTEANSCEPIVPTQPELLPEGHASESVITSNSSDFLTTSSQTSKFHAIGVNSQKSVHIFHPAACRADSQMVETSKTATVVTSSTSTTCEKSYSESAEATRLELGSESKHSERLVSASCDEVMSTLDDAHAVAEVPSTYMLTSVVESQSRAMTDEKSRMADMAKLQHCNVDEGSTENQWKMNKIGETTLQSGVRPPSHSILTSSVVAMAVAVPDHSAQEVIDTAPECEPSGGIGTAIVASSNLAVVVAALPPPSNEGNPPDSVPGKPDLPPESHSSELISSNSRCDVLTSASDIANDESMIASTSTSTAYFAVKSHSNTTGDEQRKFEISGLEIYDIDQNSTSHESQRTKFLTSPEEASVKTPSHSILTSSVVAMAVAVPDHSAQEVIDTAPECEPSGGIGPALVSSSNLAVVVASLASPSNGANATDATLPEELELPTASHTSESAINESCSCVLTTTSDKESNQEVTGRYLNSEFNFKHLLPSQTSVSASSCVTHNDAKRQMMESLKPATAVSSITSPTTQTVVKPIISESCTSKSDISKSITDDLMARSNNAPDVLHVTGMYSNPTANFGTWTHSQTPLLASHMDIDAEAKQIAEYSDKWSNSQTTRRVEKYSTKTIVNSLDLQSRMKYIDKLQSHLVDSSSSSSLSIFTSKDVPSFTRSPDSDSENATEERIQNLGLQPPAKICSVTSSDFGKYPITASLVAPAATNDARRPDDDPTISSKFENQRYQFLFATPKEHIISRPTDSKTLTTVIASTEKMLELKSNVSVSGAVEQLPTTEVARVPSSSLEKKIDADHCDVEHEIKVCQIDGKKATEDFPKDIITNSFTGKKVHFPEDSNETQLLKSNTFSEIDGSTVKTFSIKTSEIVRNFPTLTKLPDDKSPTGDAGTVESFSYESSAADRQSAQFQSLKFRKSFESNTDSSESRSNSRTSREIYESNVKQWEEYLEAAATGKLSSDAIVPKKNRGVPVLPHPEGSFLTPLVLESVTLKPTGLNRNDSIEQTQNERSYLHHISSSNAATSDAELESGIDVPVEKVSCDDSIKKNFDMTQNFKTNSSDEFCGKGSVDSLVWPDDCVGGFWDGRREHKEFLLGLPESDWEGRRGVWEGRSRQGGSLDRKRLKWKSTRENQLRAEESPSVGRSSLSPRRLIVSPPCARVETALPNSTNETLNSSLETDVWRMGFERSIPNETKGWKWNRVQKQNTNMVGGWRGRRGEWEGRWKESTEVRQPSPAMRQLSPAVTQPSPAILQASPAIRQPSPAIRQPSPAIRQPSPAIRQPSPAISQPSPAVTQQSPAMRQPSPAFRQPSPDVRQPSPAGHQPSLAKRQPSPTVGEASPTEEFLLQYLHELLTKYSARFAAGVMSVERRGTKALEVWARRSTSGYRGVSVDNMTTAWRDGLAFCALIHAHRPDLIDFDSLDAANALENNELAFRVAEEELGIPALLDPEDMVDSAVPDRLSVLTYVSQYYQAFASMGLTIGGCSPKNSPKADCRMKLPEDIDDSATGLPQPEVIKASAPPTAAQTDRLASSVLKERNSTAFPVGKGRDMQSSTPVKMVVAANGKEISQPTSTPSSKDPTTVATAVTPTNSSTRTSTTTTTSSAKYNSVYSPSYTSPYSTSSKYRGSSTSSSPPASSPINSSNNDSNNKSSTQSLRETNNDKVSNATSNIRVATVQERIRSLALATSPVNKLSSDEKRNQDDDYEPVLFDGDVSPPLPPRQNSATTPTSSRGSTMKREFCDACGEQVFLAQRFTVFGKLLHRTCFRCNSCNVLLTVADCCLTESKDFCCEVCVQKEHDQRVRDLGGASLDSRGAHRGGEKYNSDDDDVYESIEFRHDSSDTRQANMEEDSETTSNGRSSSGSNANLDTTAMLNDDVTSTSTPTKPKPRTVFLSSTLASDNKEPPTIHPIPLARKISTEEPNLLKSIEAVEGDLVDAPPVRRTSEEASAVTEEASRAKDTANANNDVETNDDFRVAKHDDDKEKDNDKFVVQRAVREMKKTSEEDQEATLERDEESGSIIKEEPGLVAEQKVGVVTEPEHGLGIEQEPDVIKQVPDVIQEHESESVQEKESDSVLEKESESVQENEPESVQEKESESVQEKESDSFNEQKAEVVQEYESELIKKSEPELVKEQESGFEKSDIIEYPDELNPFDDDVETDTNAVPEHTTETKLEKDAIVAVEKNVDTKPDVIPSIDMRECLADQDIRSDSGGMMKQSTLPSNFAMTGNRDELSTKSKTLHQRIVKANLNPFESEDEDTSDDNNEQTPVTTKKVVPAPQFPPVATRLAGRGHTPDRPPLPTSAAHNQSASSLNPFWSDSDEPDEVKETKPAKVKPPRPPPPSLASREGTPSRTSGPPVTRTPPESHRKKPAPVPDPVTNKPGGNIAGSPSGVSTPSRGTTPRPGSPSLSISSEASAGGGVRLKKKNRPAPPPPGGQATRTPESPVLLTKEQKDLRNSSSQQLAKDCPSAVARHAPGAAELRRRKGPAPPRPLPQKRVIKKLPLLQIQQQLQDIEVQQMELERQGVLLEKSIRARTEDLENTPPQPAETSKLAEDSVDGSAPESPDSNIACNDQVPDIVKDTPAPPPVIRVTTDDGSPEDNSQEYSNGPGSLEVEDMIMQLFELVNLKNELFRRQTELMYLKREKRLEEEHADLEYQIRCLMMKRAARTPDQPADDDAALEEVLIARLVSVVEQRNEIITCLELDRQRERQEDRSIAHHMTKYHEKQQGSPEDATEKAQKKKKKKILKFPKKKKKDKEKNTSQDADKDVDDTEQDGSESPSTKKKRRSWFK</sequence>
<evidence type="ECO:0000256" key="8">
    <source>
        <dbReference type="PROSITE-ProRule" id="PRU00125"/>
    </source>
</evidence>
<keyword evidence="4" id="KW-0967">Endosome</keyword>
<feature type="region of interest" description="Disordered" evidence="9">
    <location>
        <begin position="2760"/>
        <end position="2830"/>
    </location>
</feature>
<dbReference type="PROSITE" id="PS51848">
    <property type="entry name" value="BMERB"/>
    <property type="match status" value="1"/>
</dbReference>
<feature type="region of interest" description="Disordered" evidence="9">
    <location>
        <begin position="1"/>
        <end position="22"/>
    </location>
</feature>
<feature type="compositionally biased region" description="Polar residues" evidence="9">
    <location>
        <begin position="2256"/>
        <end position="2266"/>
    </location>
</feature>
<dbReference type="Gene3D" id="1.10.418.10">
    <property type="entry name" value="Calponin-like domain"/>
    <property type="match status" value="1"/>
</dbReference>
<dbReference type="InterPro" id="IPR036872">
    <property type="entry name" value="CH_dom_sf"/>
</dbReference>
<accession>A0A8B7NLL3</accession>
<feature type="compositionally biased region" description="Basic and acidic residues" evidence="9">
    <location>
        <begin position="1259"/>
        <end position="1272"/>
    </location>
</feature>
<feature type="compositionally biased region" description="Acidic residues" evidence="9">
    <location>
        <begin position="2046"/>
        <end position="2058"/>
    </location>
</feature>
<evidence type="ECO:0000256" key="6">
    <source>
        <dbReference type="ARBA" id="ARBA00023038"/>
    </source>
</evidence>
<feature type="region of interest" description="Disordered" evidence="9">
    <location>
        <begin position="2082"/>
        <end position="2155"/>
    </location>
</feature>
<dbReference type="SUPFAM" id="SSF47576">
    <property type="entry name" value="Calponin-homology domain, CH-domain"/>
    <property type="match status" value="1"/>
</dbReference>
<feature type="region of interest" description="Disordered" evidence="9">
    <location>
        <begin position="1982"/>
        <end position="2067"/>
    </location>
</feature>
<feature type="compositionally biased region" description="Basic and acidic residues" evidence="9">
    <location>
        <begin position="2796"/>
        <end position="2805"/>
    </location>
</feature>
<feature type="region of interest" description="Disordered" evidence="9">
    <location>
        <begin position="2573"/>
        <end position="2649"/>
    </location>
</feature>
<dbReference type="SMART" id="SM00132">
    <property type="entry name" value="LIM"/>
    <property type="match status" value="1"/>
</dbReference>
<evidence type="ECO:0000259" key="11">
    <source>
        <dbReference type="PROSITE" id="PS50023"/>
    </source>
</evidence>
<keyword evidence="13" id="KW-1185">Reference proteome</keyword>
<comment type="subcellular location">
    <subcellularLocation>
        <location evidence="1">Endosome</location>
    </subcellularLocation>
</comment>
<evidence type="ECO:0000256" key="2">
    <source>
        <dbReference type="ARBA" id="ARBA00022553"/>
    </source>
</evidence>
<feature type="compositionally biased region" description="Polar residues" evidence="9">
    <location>
        <begin position="1763"/>
        <end position="1776"/>
    </location>
</feature>
<proteinExistence type="predicted"/>
<protein>
    <submittedName>
        <fullName evidence="14">Uncharacterized protein LOC108671167 isoform X1</fullName>
    </submittedName>
</protein>
<feature type="compositionally biased region" description="Acidic residues" evidence="9">
    <location>
        <begin position="2293"/>
        <end position="2304"/>
    </location>
</feature>
<dbReference type="InterPro" id="IPR001715">
    <property type="entry name" value="CH_dom"/>
</dbReference>
<feature type="region of interest" description="Disordered" evidence="9">
    <location>
        <begin position="1301"/>
        <end position="1382"/>
    </location>
</feature>
<feature type="compositionally biased region" description="Basic residues" evidence="9">
    <location>
        <begin position="2821"/>
        <end position="2830"/>
    </location>
</feature>
<gene>
    <name evidence="14" type="primary">LOC108671167</name>
</gene>
<feature type="region of interest" description="Disordered" evidence="9">
    <location>
        <begin position="1731"/>
        <end position="1777"/>
    </location>
</feature>
<feature type="region of interest" description="Disordered" evidence="9">
    <location>
        <begin position="1608"/>
        <end position="1712"/>
    </location>
</feature>
<feature type="compositionally biased region" description="Acidic residues" evidence="9">
    <location>
        <begin position="2806"/>
        <end position="2815"/>
    </location>
</feature>
<dbReference type="RefSeq" id="XP_018014141.2">
    <property type="nucleotide sequence ID" value="XM_018158652.2"/>
</dbReference>
<dbReference type="PROSITE" id="PS50021">
    <property type="entry name" value="CH"/>
    <property type="match status" value="1"/>
</dbReference>
<feature type="region of interest" description="Disordered" evidence="9">
    <location>
        <begin position="2167"/>
        <end position="2212"/>
    </location>
</feature>
<dbReference type="InterPro" id="IPR001781">
    <property type="entry name" value="Znf_LIM"/>
</dbReference>
<feature type="domain" description="BMERB" evidence="12">
    <location>
        <begin position="2530"/>
        <end position="2757"/>
    </location>
</feature>
<evidence type="ECO:0000256" key="3">
    <source>
        <dbReference type="ARBA" id="ARBA00022723"/>
    </source>
</evidence>
<dbReference type="SMART" id="SM01203">
    <property type="entry name" value="DUF3585"/>
    <property type="match status" value="1"/>
</dbReference>
<dbReference type="KEGG" id="hazt:108671167"/>
<feature type="compositionally biased region" description="Basic and acidic residues" evidence="9">
    <location>
        <begin position="1172"/>
        <end position="1181"/>
    </location>
</feature>